<dbReference type="InterPro" id="IPR052546">
    <property type="entry name" value="Transposase_8_domain"/>
</dbReference>
<evidence type="ECO:0000259" key="3">
    <source>
        <dbReference type="PROSITE" id="PS01124"/>
    </source>
</evidence>
<dbReference type="InterPro" id="IPR018060">
    <property type="entry name" value="HTH_AraC"/>
</dbReference>
<evidence type="ECO:0000256" key="1">
    <source>
        <dbReference type="ARBA" id="ARBA00023015"/>
    </source>
</evidence>
<dbReference type="GO" id="GO:0003700">
    <property type="term" value="F:DNA-binding transcription factor activity"/>
    <property type="evidence" value="ECO:0007669"/>
    <property type="project" value="InterPro"/>
</dbReference>
<keyword evidence="2" id="KW-0804">Transcription</keyword>
<reference evidence="4" key="1">
    <citation type="journal article" date="2011" name="PLoS ONE">
        <title>Ralstonia syzygii, the Blood Disease Bacterium and some Asian R. solanacearum strains form a single genomic species despite divergent lifestyles.</title>
        <authorList>
            <person name="Remenant B."/>
            <person name="de Cambiaire J.C."/>
            <person name="Cellier G."/>
            <person name="Jacobs J.M."/>
            <person name="Mangenot S."/>
            <person name="Barbe V."/>
            <person name="Lajus A."/>
            <person name="Vallenet D."/>
            <person name="Medigue C."/>
            <person name="Fegan M."/>
            <person name="Allen C."/>
            <person name="Prior P."/>
        </authorList>
    </citation>
    <scope>NUCLEOTIDE SEQUENCE</scope>
    <source>
        <strain evidence="4">R229</strain>
    </source>
</reference>
<dbReference type="GO" id="GO:0004803">
    <property type="term" value="F:transposase activity"/>
    <property type="evidence" value="ECO:0007669"/>
    <property type="project" value="InterPro"/>
</dbReference>
<dbReference type="GO" id="GO:0006313">
    <property type="term" value="P:DNA transposition"/>
    <property type="evidence" value="ECO:0007669"/>
    <property type="project" value="InterPro"/>
</dbReference>
<dbReference type="Pfam" id="PF01527">
    <property type="entry name" value="HTH_Tnp_1"/>
    <property type="match status" value="1"/>
</dbReference>
<protein>
    <submittedName>
        <fullName evidence="4">Transposase of ISMex11, IS3 family (ORF 1)</fullName>
    </submittedName>
</protein>
<dbReference type="EMBL" id="FR854080">
    <property type="protein sequence ID" value="CCA82813.1"/>
    <property type="molecule type" value="Genomic_DNA"/>
</dbReference>
<feature type="domain" description="HTH araC/xylS-type" evidence="3">
    <location>
        <begin position="1"/>
        <end position="56"/>
    </location>
</feature>
<sequence>MKTSKFTEAQIAFALKQAELGTKVEEVCRKLGISEATFYNWKKKYGGVGPSELRRMLQLEEENAKLKRLVADLSLDKAMLQDVLSKKL</sequence>
<evidence type="ECO:0000313" key="4">
    <source>
        <dbReference type="EMBL" id="CCA82813.1"/>
    </source>
</evidence>
<dbReference type="InterPro" id="IPR009057">
    <property type="entry name" value="Homeodomain-like_sf"/>
</dbReference>
<proteinExistence type="predicted"/>
<organism evidence="4">
    <name type="scientific">blood disease bacterium R229</name>
    <dbReference type="NCBI Taxonomy" id="741978"/>
    <lineage>
        <taxon>Bacteria</taxon>
        <taxon>Pseudomonadati</taxon>
        <taxon>Pseudomonadota</taxon>
        <taxon>Betaproteobacteria</taxon>
        <taxon>Burkholderiales</taxon>
        <taxon>Burkholderiaceae</taxon>
        <taxon>Ralstonia</taxon>
        <taxon>Ralstonia solanacearum species complex</taxon>
    </lineage>
</organism>
<dbReference type="PANTHER" id="PTHR33609:SF1">
    <property type="entry name" value="TRANSPOSASE"/>
    <property type="match status" value="1"/>
</dbReference>
<dbReference type="SUPFAM" id="SSF46689">
    <property type="entry name" value="Homeodomain-like"/>
    <property type="match status" value="1"/>
</dbReference>
<gene>
    <name evidence="4" type="ORF">BDB_mp40099</name>
</gene>
<dbReference type="PROSITE" id="PS01124">
    <property type="entry name" value="HTH_ARAC_FAMILY_2"/>
    <property type="match status" value="1"/>
</dbReference>
<accession>G2ZUV0</accession>
<dbReference type="GO" id="GO:0043565">
    <property type="term" value="F:sequence-specific DNA binding"/>
    <property type="evidence" value="ECO:0007669"/>
    <property type="project" value="InterPro"/>
</dbReference>
<reference evidence="4" key="2">
    <citation type="submission" date="2011-04" db="EMBL/GenBank/DDBJ databases">
        <authorList>
            <person name="Genoscope - CEA"/>
        </authorList>
    </citation>
    <scope>NUCLEOTIDE SEQUENCE</scope>
    <source>
        <strain evidence="4">R229</strain>
    </source>
</reference>
<dbReference type="InterPro" id="IPR002514">
    <property type="entry name" value="Transposase_8"/>
</dbReference>
<name>G2ZUV0_9RALS</name>
<evidence type="ECO:0000256" key="2">
    <source>
        <dbReference type="ARBA" id="ARBA00023163"/>
    </source>
</evidence>
<dbReference type="AlphaFoldDB" id="G2ZUV0"/>
<dbReference type="PANTHER" id="PTHR33609">
    <property type="entry name" value="LOW CALCIUM RESPONSE LOCUS PROTEIN S"/>
    <property type="match status" value="1"/>
</dbReference>
<keyword evidence="1" id="KW-0805">Transcription regulation</keyword>
<dbReference type="Gene3D" id="1.10.10.60">
    <property type="entry name" value="Homeodomain-like"/>
    <property type="match status" value="1"/>
</dbReference>